<dbReference type="PROSITE" id="PS00710">
    <property type="entry name" value="PGM_PMM"/>
    <property type="match status" value="1"/>
</dbReference>
<proteinExistence type="inferred from homology"/>
<feature type="domain" description="Alpha-D-phosphohexomutase alpha/beta/alpha" evidence="21">
    <location>
        <begin position="371"/>
        <end position="472"/>
    </location>
</feature>
<evidence type="ECO:0000256" key="18">
    <source>
        <dbReference type="ARBA" id="ARBA00049409"/>
    </source>
</evidence>
<comment type="subunit">
    <text evidence="5">Monomer.</text>
</comment>
<evidence type="ECO:0000256" key="15">
    <source>
        <dbReference type="ARBA" id="ARBA00023277"/>
    </source>
</evidence>
<dbReference type="FunFam" id="3.40.120.10:FF:000005">
    <property type="entry name" value="Phosphoglucomutase 5"/>
    <property type="match status" value="1"/>
</dbReference>
<dbReference type="InterPro" id="IPR005846">
    <property type="entry name" value="A-D-PHexomutase_a/b/a-III"/>
</dbReference>
<dbReference type="PANTHER" id="PTHR22573">
    <property type="entry name" value="PHOSPHOHEXOMUTASE FAMILY MEMBER"/>
    <property type="match status" value="1"/>
</dbReference>
<evidence type="ECO:0000256" key="16">
    <source>
        <dbReference type="ARBA" id="ARBA00041398"/>
    </source>
</evidence>
<dbReference type="InterPro" id="IPR045244">
    <property type="entry name" value="PGM"/>
</dbReference>
<dbReference type="SUPFAM" id="SSF53738">
    <property type="entry name" value="Phosphoglucomutase, first 3 domains"/>
    <property type="match status" value="3"/>
</dbReference>
<feature type="domain" description="Alpha-D-phosphohexomutase alpha/beta/alpha" evidence="19">
    <location>
        <begin position="87"/>
        <end position="226"/>
    </location>
</feature>
<keyword evidence="9" id="KW-0597">Phosphoprotein</keyword>
<protein>
    <recommendedName>
        <fullName evidence="6">phosphoglucomutase (alpha-D-glucose-1,6-bisphosphate-dependent)</fullName>
        <ecNumber evidence="6">5.4.2.2</ecNumber>
    </recommendedName>
    <alternativeName>
        <fullName evidence="16">Glucose phosphomutase</fullName>
    </alternativeName>
</protein>
<dbReference type="EC" id="5.4.2.2" evidence="6"/>
<evidence type="ECO:0000256" key="2">
    <source>
        <dbReference type="ARBA" id="ARBA00001946"/>
    </source>
</evidence>
<reference evidence="22 23" key="1">
    <citation type="submission" date="2023-01" db="EMBL/GenBank/DDBJ databases">
        <authorList>
            <person name="Kreplak J."/>
        </authorList>
    </citation>
    <scope>NUCLEOTIDE SEQUENCE [LARGE SCALE GENOMIC DNA]</scope>
</reference>
<accession>A0AAV1A3I3</accession>
<comment type="cofactor">
    <cofactor evidence="2">
        <name>Mg(2+)</name>
        <dbReference type="ChEBI" id="CHEBI:18420"/>
    </cofactor>
</comment>
<dbReference type="InterPro" id="IPR016055">
    <property type="entry name" value="A-D-PHexomutase_a/b/a-I/II/III"/>
</dbReference>
<gene>
    <name evidence="22" type="ORF">VFH_III138920</name>
</gene>
<name>A0AAV1A3I3_VICFA</name>
<dbReference type="GO" id="GO:0004614">
    <property type="term" value="F:phosphoglucomutase activity"/>
    <property type="evidence" value="ECO:0007669"/>
    <property type="project" value="UniProtKB-EC"/>
</dbReference>
<keyword evidence="10" id="KW-0934">Plastid</keyword>
<evidence type="ECO:0000256" key="17">
    <source>
        <dbReference type="ARBA" id="ARBA00049318"/>
    </source>
</evidence>
<evidence type="ECO:0000256" key="5">
    <source>
        <dbReference type="ARBA" id="ARBA00011245"/>
    </source>
</evidence>
<evidence type="ECO:0000313" key="23">
    <source>
        <dbReference type="Proteomes" id="UP001157006"/>
    </source>
</evidence>
<dbReference type="EMBL" id="OX451738">
    <property type="protein sequence ID" value="CAI8604564.1"/>
    <property type="molecule type" value="Genomic_DNA"/>
</dbReference>
<dbReference type="SUPFAM" id="SSF55957">
    <property type="entry name" value="Phosphoglucomutase, C-terminal domain"/>
    <property type="match status" value="1"/>
</dbReference>
<dbReference type="FunFam" id="3.30.310.50:FF:000002">
    <property type="entry name" value="Phosphoglucomutase 5"/>
    <property type="match status" value="1"/>
</dbReference>
<evidence type="ECO:0000313" key="22">
    <source>
        <dbReference type="EMBL" id="CAI8604564.1"/>
    </source>
</evidence>
<comment type="similarity">
    <text evidence="4">Belongs to the phosphohexose mutase family.</text>
</comment>
<dbReference type="PANTHER" id="PTHR22573:SF59">
    <property type="entry name" value="PHOSPHOGLUCOMUTASE, CHLOROPLASTIC"/>
    <property type="match status" value="1"/>
</dbReference>
<dbReference type="GO" id="GO:0000287">
    <property type="term" value="F:magnesium ion binding"/>
    <property type="evidence" value="ECO:0007669"/>
    <property type="project" value="InterPro"/>
</dbReference>
<dbReference type="InterPro" id="IPR005845">
    <property type="entry name" value="A-D-PHexomutase_a/b/a-II"/>
</dbReference>
<organism evidence="22 23">
    <name type="scientific">Vicia faba</name>
    <name type="common">Broad bean</name>
    <name type="synonym">Faba vulgaris</name>
    <dbReference type="NCBI Taxonomy" id="3906"/>
    <lineage>
        <taxon>Eukaryota</taxon>
        <taxon>Viridiplantae</taxon>
        <taxon>Streptophyta</taxon>
        <taxon>Embryophyta</taxon>
        <taxon>Tracheophyta</taxon>
        <taxon>Spermatophyta</taxon>
        <taxon>Magnoliopsida</taxon>
        <taxon>eudicotyledons</taxon>
        <taxon>Gunneridae</taxon>
        <taxon>Pentapetalae</taxon>
        <taxon>rosids</taxon>
        <taxon>fabids</taxon>
        <taxon>Fabales</taxon>
        <taxon>Fabaceae</taxon>
        <taxon>Papilionoideae</taxon>
        <taxon>50 kb inversion clade</taxon>
        <taxon>NPAAA clade</taxon>
        <taxon>Hologalegina</taxon>
        <taxon>IRL clade</taxon>
        <taxon>Fabeae</taxon>
        <taxon>Vicia</taxon>
    </lineage>
</organism>
<comment type="catalytic activity">
    <reaction evidence="18">
        <text>O-phospho-L-seryl-[protein] + alpha-D-glucose 1-phosphate = alpha-D-glucose 1,6-bisphosphate + L-seryl-[protein]</text>
        <dbReference type="Rhea" id="RHEA:68748"/>
        <dbReference type="Rhea" id="RHEA-COMP:9863"/>
        <dbReference type="Rhea" id="RHEA-COMP:11604"/>
        <dbReference type="ChEBI" id="CHEBI:29999"/>
        <dbReference type="ChEBI" id="CHEBI:58392"/>
        <dbReference type="ChEBI" id="CHEBI:58601"/>
        <dbReference type="ChEBI" id="CHEBI:83421"/>
    </reaction>
</comment>
<dbReference type="Pfam" id="PF02878">
    <property type="entry name" value="PGM_PMM_I"/>
    <property type="match status" value="1"/>
</dbReference>
<evidence type="ECO:0000259" key="20">
    <source>
        <dbReference type="Pfam" id="PF02879"/>
    </source>
</evidence>
<evidence type="ECO:0000256" key="7">
    <source>
        <dbReference type="ARBA" id="ARBA00022526"/>
    </source>
</evidence>
<evidence type="ECO:0000256" key="6">
    <source>
        <dbReference type="ARBA" id="ARBA00012728"/>
    </source>
</evidence>
<dbReference type="Proteomes" id="UP001157006">
    <property type="component" value="Chromosome 3"/>
</dbReference>
<evidence type="ECO:0000256" key="12">
    <source>
        <dbReference type="ARBA" id="ARBA00022842"/>
    </source>
</evidence>
<keyword evidence="7" id="KW-0313">Glucose metabolism</keyword>
<dbReference type="NCBIfam" id="NF005737">
    <property type="entry name" value="PRK07564.1-1"/>
    <property type="match status" value="1"/>
</dbReference>
<evidence type="ECO:0000256" key="4">
    <source>
        <dbReference type="ARBA" id="ARBA00010231"/>
    </source>
</evidence>
<keyword evidence="23" id="KW-1185">Reference proteome</keyword>
<dbReference type="AlphaFoldDB" id="A0AAV1A3I3"/>
<dbReference type="GO" id="GO:0009507">
    <property type="term" value="C:chloroplast"/>
    <property type="evidence" value="ECO:0007669"/>
    <property type="project" value="UniProtKB-SubCell"/>
</dbReference>
<dbReference type="Pfam" id="PF02880">
    <property type="entry name" value="PGM_PMM_III"/>
    <property type="match status" value="1"/>
</dbReference>
<dbReference type="Pfam" id="PF24947">
    <property type="entry name" value="PGM1_C_vert_fung"/>
    <property type="match status" value="1"/>
</dbReference>
<dbReference type="FunFam" id="3.40.120.10:FF:000009">
    <property type="entry name" value="Phosphoglucomutase, cytoplasmic 1"/>
    <property type="match status" value="1"/>
</dbReference>
<dbReference type="Gene3D" id="3.40.120.10">
    <property type="entry name" value="Alpha-D-Glucose-1,6-Bisphosphate, subunit A, domain 3"/>
    <property type="match status" value="3"/>
</dbReference>
<dbReference type="FunFam" id="3.40.120.10:FF:000004">
    <property type="entry name" value="Phosphoglucomutase 5"/>
    <property type="match status" value="1"/>
</dbReference>
<dbReference type="Gene3D" id="3.30.310.50">
    <property type="entry name" value="Alpha-D-phosphohexomutase, C-terminal domain"/>
    <property type="match status" value="1"/>
</dbReference>
<evidence type="ECO:0000256" key="1">
    <source>
        <dbReference type="ARBA" id="ARBA00000443"/>
    </source>
</evidence>
<evidence type="ECO:0000256" key="10">
    <source>
        <dbReference type="ARBA" id="ARBA00022640"/>
    </source>
</evidence>
<evidence type="ECO:0000256" key="3">
    <source>
        <dbReference type="ARBA" id="ARBA00004229"/>
    </source>
</evidence>
<dbReference type="GO" id="GO:0006006">
    <property type="term" value="P:glucose metabolic process"/>
    <property type="evidence" value="ECO:0007669"/>
    <property type="project" value="UniProtKB-KW"/>
</dbReference>
<keyword evidence="14" id="KW-0413">Isomerase</keyword>
<evidence type="ECO:0000256" key="14">
    <source>
        <dbReference type="ARBA" id="ARBA00023235"/>
    </source>
</evidence>
<dbReference type="PRINTS" id="PR00509">
    <property type="entry name" value="PGMPMM"/>
</dbReference>
<keyword evidence="15" id="KW-0119">Carbohydrate metabolism</keyword>
<keyword evidence="13" id="KW-0809">Transit peptide</keyword>
<dbReference type="InterPro" id="IPR036900">
    <property type="entry name" value="A-D-PHexomutase_C_sf"/>
</dbReference>
<dbReference type="GO" id="GO:0005829">
    <property type="term" value="C:cytosol"/>
    <property type="evidence" value="ECO:0007669"/>
    <property type="project" value="TreeGrafter"/>
</dbReference>
<comment type="catalytic activity">
    <reaction evidence="17">
        <text>alpha-D-glucose 1,6-bisphosphate + L-seryl-[protein] = O-phospho-L-seryl-[protein] + alpha-D-glucose 6-phosphate</text>
        <dbReference type="Rhea" id="RHEA:68752"/>
        <dbReference type="Rhea" id="RHEA-COMP:9863"/>
        <dbReference type="Rhea" id="RHEA-COMP:11604"/>
        <dbReference type="ChEBI" id="CHEBI:29999"/>
        <dbReference type="ChEBI" id="CHEBI:58225"/>
        <dbReference type="ChEBI" id="CHEBI:58392"/>
        <dbReference type="ChEBI" id="CHEBI:83421"/>
    </reaction>
</comment>
<dbReference type="InterPro" id="IPR005844">
    <property type="entry name" value="A-D-PHexomutase_a/b/a-I"/>
</dbReference>
<keyword evidence="11" id="KW-0479">Metal-binding</keyword>
<keyword evidence="12" id="KW-0460">Magnesium</keyword>
<sequence>MAFCYKLDNFIISAFKPKYSNVPLSIHHSSSSSSNFPSPFKAQNFPFRVRCNSAIRATSSSSSPPTTIAEPNGIKINSIPTKPIEGQKTGTSGLRKKVKVFMQENYLANWIQALFNSLPPEDYKNGLLVLGGDGRYFNKEAAQIIIKIAAGNGVGKILVGKEGILSTPAVSAVIRKREANGGFIMSASHNPGGPEYDWGIKFNYSSGQPAPESITDKIYGNTLSISEIKIADIPDVELSNIGVTQFGSFSVEVIDPVSDYLELLETVFDFQLIKSLISRPDFRFTFDAMHAVAGAYATPIFIDKLGASPDSISNGIPLEDFGHGHPDPNLTYAKDLVNIMYAENGPDFGAASDGDGDRNMILGTSFFVTPSDSVAVIAANAKEAIPYFKNSIKGLARSMPTSGALDRVAEKLNLPFFEVPTGWKFFGNLMDAGNLSICGEESFGTGSDHIREKDGIWAVLAWLSIIAHRNKDTKPGEKLISVSDVVKEHWATYGRNFFSRYDYEECESDGANKMIEYLREILSKSKPGDKYGSYVLQFADDFTYTDPVDGSVVSKQGVRFVFTDGSRIIYRLSGTGSAGATVRVYIEQFEPDVSKHDVDAQIALKPLIDLALSVSKLKDFTGREKPTVIT</sequence>
<dbReference type="CDD" id="cd03085">
    <property type="entry name" value="PGM1"/>
    <property type="match status" value="1"/>
</dbReference>
<evidence type="ECO:0000256" key="11">
    <source>
        <dbReference type="ARBA" id="ARBA00022723"/>
    </source>
</evidence>
<comment type="catalytic activity">
    <reaction evidence="1">
        <text>alpha-D-glucose 1-phosphate = alpha-D-glucose 6-phosphate</text>
        <dbReference type="Rhea" id="RHEA:23536"/>
        <dbReference type="ChEBI" id="CHEBI:58225"/>
        <dbReference type="ChEBI" id="CHEBI:58601"/>
        <dbReference type="EC" id="5.4.2.2"/>
    </reaction>
</comment>
<dbReference type="Pfam" id="PF02879">
    <property type="entry name" value="PGM_PMM_II"/>
    <property type="match status" value="1"/>
</dbReference>
<evidence type="ECO:0000256" key="9">
    <source>
        <dbReference type="ARBA" id="ARBA00022553"/>
    </source>
</evidence>
<comment type="subcellular location">
    <subcellularLocation>
        <location evidence="3">Plastid</location>
        <location evidence="3">Chloroplast</location>
    </subcellularLocation>
</comment>
<evidence type="ECO:0000256" key="13">
    <source>
        <dbReference type="ARBA" id="ARBA00022946"/>
    </source>
</evidence>
<feature type="domain" description="Alpha-D-phosphohexomutase alpha/beta/alpha" evidence="20">
    <location>
        <begin position="259"/>
        <end position="362"/>
    </location>
</feature>
<keyword evidence="8" id="KW-0150">Chloroplast</keyword>
<evidence type="ECO:0000259" key="21">
    <source>
        <dbReference type="Pfam" id="PF02880"/>
    </source>
</evidence>
<evidence type="ECO:0000256" key="8">
    <source>
        <dbReference type="ARBA" id="ARBA00022528"/>
    </source>
</evidence>
<dbReference type="InterPro" id="IPR005841">
    <property type="entry name" value="Alpha-D-phosphohexomutase_SF"/>
</dbReference>
<dbReference type="InterPro" id="IPR016066">
    <property type="entry name" value="A-D-PHexomutase_CS"/>
</dbReference>
<evidence type="ECO:0000259" key="19">
    <source>
        <dbReference type="Pfam" id="PF02878"/>
    </source>
</evidence>